<accession>A0A0V0QHJ4</accession>
<protein>
    <submittedName>
        <fullName evidence="3">Uncharacterized protein</fullName>
    </submittedName>
</protein>
<dbReference type="Proteomes" id="UP000054937">
    <property type="component" value="Unassembled WGS sequence"/>
</dbReference>
<feature type="compositionally biased region" description="Low complexity" evidence="2">
    <location>
        <begin position="92"/>
        <end position="103"/>
    </location>
</feature>
<dbReference type="AlphaFoldDB" id="A0A0V0QHJ4"/>
<reference evidence="3 4" key="1">
    <citation type="journal article" date="2015" name="Sci. Rep.">
        <title>Genome of the facultative scuticociliatosis pathogen Pseudocohnilembus persalinus provides insight into its virulence through horizontal gene transfer.</title>
        <authorList>
            <person name="Xiong J."/>
            <person name="Wang G."/>
            <person name="Cheng J."/>
            <person name="Tian M."/>
            <person name="Pan X."/>
            <person name="Warren A."/>
            <person name="Jiang C."/>
            <person name="Yuan D."/>
            <person name="Miao W."/>
        </authorList>
    </citation>
    <scope>NUCLEOTIDE SEQUENCE [LARGE SCALE GENOMIC DNA]</scope>
    <source>
        <strain evidence="3">36N120E</strain>
    </source>
</reference>
<dbReference type="EMBL" id="LDAU01000168">
    <property type="protein sequence ID" value="KRX01644.1"/>
    <property type="molecule type" value="Genomic_DNA"/>
</dbReference>
<dbReference type="OMA" id="CIGFRYL"/>
<evidence type="ECO:0000313" key="4">
    <source>
        <dbReference type="Proteomes" id="UP000054937"/>
    </source>
</evidence>
<evidence type="ECO:0000256" key="2">
    <source>
        <dbReference type="SAM" id="MobiDB-lite"/>
    </source>
</evidence>
<keyword evidence="4" id="KW-1185">Reference proteome</keyword>
<dbReference type="OrthoDB" id="284865at2759"/>
<feature type="coiled-coil region" evidence="1">
    <location>
        <begin position="342"/>
        <end position="405"/>
    </location>
</feature>
<organism evidence="3 4">
    <name type="scientific">Pseudocohnilembus persalinus</name>
    <name type="common">Ciliate</name>
    <dbReference type="NCBI Taxonomy" id="266149"/>
    <lineage>
        <taxon>Eukaryota</taxon>
        <taxon>Sar</taxon>
        <taxon>Alveolata</taxon>
        <taxon>Ciliophora</taxon>
        <taxon>Intramacronucleata</taxon>
        <taxon>Oligohymenophorea</taxon>
        <taxon>Scuticociliatia</taxon>
        <taxon>Philasterida</taxon>
        <taxon>Pseudocohnilembidae</taxon>
        <taxon>Pseudocohnilembus</taxon>
    </lineage>
</organism>
<sequence>MNTQSYQNQNNTQAQQNYQQYQQQSGIQNNTQVETTAIVELFSTFFDKITSQHPEKDEMMKDLQQLKGQIYQNQNDLDKVQGFLQNLKESKNSLNKNQNKFSNGNIKTESDKNSRNSNYSQNFNQNQNQINITDNFGNQGFTFNRNFLKQNRNKVFKIGEFVDYKYQNQSNKEQIKEQLIKKGVKYLREFQTETLSGYRGLFFGYVENLIKGDQKEKVFEIINDVKNGRIQMKKSGFNENNNNYLTKNQDIERNISDKFVGYMQFIFDQMSRIQQQRKSEYNNINNIQNQRQSLTIQNLVDDFYQMVNCDAEFDKGGVIYLKEILIKCINKSQNNGYQRQNLECLLSENQDINEEILQLASQTLQMNVFLHNQIGKSEFFQYQNQQSLQKQLQLQQNQIQRINQIHLMKSSNGIYQTFYLVYMDEKWDNQQIQQLQNDEIDVSQIENQQITDLINQAEFVKEMLLIFEENNQTLKEKMEFMDEFDDEEEIKQTHKDYIF</sequence>
<evidence type="ECO:0000313" key="3">
    <source>
        <dbReference type="EMBL" id="KRX01644.1"/>
    </source>
</evidence>
<dbReference type="InParanoid" id="A0A0V0QHJ4"/>
<comment type="caution">
    <text evidence="3">The sequence shown here is derived from an EMBL/GenBank/DDBJ whole genome shotgun (WGS) entry which is preliminary data.</text>
</comment>
<proteinExistence type="predicted"/>
<evidence type="ECO:0000256" key="1">
    <source>
        <dbReference type="SAM" id="Coils"/>
    </source>
</evidence>
<feature type="region of interest" description="Disordered" evidence="2">
    <location>
        <begin position="92"/>
        <end position="122"/>
    </location>
</feature>
<name>A0A0V0QHJ4_PSEPJ</name>
<keyword evidence="1" id="KW-0175">Coiled coil</keyword>
<gene>
    <name evidence="3" type="ORF">PPERSA_03728</name>
</gene>